<name>A0A1G7D6V9_9ACTN</name>
<reference evidence="4" key="1">
    <citation type="submission" date="2016-10" db="EMBL/GenBank/DDBJ databases">
        <authorList>
            <person name="Varghese N."/>
            <person name="Submissions S."/>
        </authorList>
    </citation>
    <scope>NUCLEOTIDE SEQUENCE [LARGE SCALE GENOMIC DNA]</scope>
    <source>
        <strain evidence="4">CGMCC 4.3516</strain>
    </source>
</reference>
<keyword evidence="2" id="KW-1133">Transmembrane helix</keyword>
<feature type="compositionally biased region" description="Basic and acidic residues" evidence="1">
    <location>
        <begin position="8"/>
        <end position="20"/>
    </location>
</feature>
<proteinExistence type="predicted"/>
<keyword evidence="2" id="KW-0812">Transmembrane</keyword>
<evidence type="ECO:0008006" key="5">
    <source>
        <dbReference type="Google" id="ProtNLM"/>
    </source>
</evidence>
<evidence type="ECO:0000313" key="4">
    <source>
        <dbReference type="Proteomes" id="UP000198949"/>
    </source>
</evidence>
<protein>
    <recommendedName>
        <fullName evidence="5">TadE-like protein</fullName>
    </recommendedName>
</protein>
<keyword evidence="2" id="KW-0472">Membrane</keyword>
<sequence>MTASILRLRSDCRPSPEKGPAHRTVTRRPNLREDPPNGQDSDTAASTPLLRRRLFRRGRAPCGDRGQSGFVTAEMAAALPAIVAVLALGIWAVAAVGMKVRAIDAANSAAIAAARGEDAQAVAAAYLPEGASVAVSIDGEVARARVTAPTSPLGPLTPPMSITAEAAAPMEPGLP</sequence>
<dbReference type="InterPro" id="IPR049790">
    <property type="entry name" value="Rv3655c/TadE"/>
</dbReference>
<feature type="transmembrane region" description="Helical" evidence="2">
    <location>
        <begin position="77"/>
        <end position="98"/>
    </location>
</feature>
<gene>
    <name evidence="3" type="ORF">SAMN05216270_12338</name>
</gene>
<evidence type="ECO:0000256" key="2">
    <source>
        <dbReference type="SAM" id="Phobius"/>
    </source>
</evidence>
<dbReference type="EMBL" id="FNAD01000023">
    <property type="protein sequence ID" value="SDE47247.1"/>
    <property type="molecule type" value="Genomic_DNA"/>
</dbReference>
<dbReference type="RefSeq" id="WP_177155112.1">
    <property type="nucleotide sequence ID" value="NZ_FNAD01000023.1"/>
</dbReference>
<organism evidence="3 4">
    <name type="scientific">Glycomyces harbinensis</name>
    <dbReference type="NCBI Taxonomy" id="58114"/>
    <lineage>
        <taxon>Bacteria</taxon>
        <taxon>Bacillati</taxon>
        <taxon>Actinomycetota</taxon>
        <taxon>Actinomycetes</taxon>
        <taxon>Glycomycetales</taxon>
        <taxon>Glycomycetaceae</taxon>
        <taxon>Glycomyces</taxon>
    </lineage>
</organism>
<dbReference type="AlphaFoldDB" id="A0A1G7D6V9"/>
<dbReference type="STRING" id="58114.SAMN05216270_12338"/>
<feature type="region of interest" description="Disordered" evidence="1">
    <location>
        <begin position="1"/>
        <end position="46"/>
    </location>
</feature>
<evidence type="ECO:0000313" key="3">
    <source>
        <dbReference type="EMBL" id="SDE47247.1"/>
    </source>
</evidence>
<keyword evidence="4" id="KW-1185">Reference proteome</keyword>
<dbReference type="Proteomes" id="UP000198949">
    <property type="component" value="Unassembled WGS sequence"/>
</dbReference>
<evidence type="ECO:0000256" key="1">
    <source>
        <dbReference type="SAM" id="MobiDB-lite"/>
    </source>
</evidence>
<accession>A0A1G7D6V9</accession>
<dbReference type="NCBIfam" id="NF041390">
    <property type="entry name" value="TadE_Rv3655c"/>
    <property type="match status" value="1"/>
</dbReference>